<keyword evidence="8 9" id="KW-0496">Mitochondrion</keyword>
<evidence type="ECO:0000256" key="9">
    <source>
        <dbReference type="HAMAP-Rule" id="MF_03115"/>
    </source>
</evidence>
<comment type="cofactor">
    <cofactor evidence="1 9">
        <name>[4Fe-4S] cluster</name>
        <dbReference type="ChEBI" id="CHEBI:49883"/>
    </cofactor>
</comment>
<comment type="domain">
    <text evidence="9">The C-terminal domain binds 2 Fe-S clusters but is otherwise mostly in an intrinsically disordered conformation.</text>
</comment>
<dbReference type="InterPro" id="IPR031838">
    <property type="entry name" value="Dre2_N"/>
</dbReference>
<keyword evidence="5 9" id="KW-0479">Metal-binding</keyword>
<evidence type="ECO:0000256" key="3">
    <source>
        <dbReference type="ARBA" id="ARBA00022485"/>
    </source>
</evidence>
<evidence type="ECO:0000256" key="2">
    <source>
        <dbReference type="ARBA" id="ARBA00008169"/>
    </source>
</evidence>
<keyword evidence="6 9" id="KW-0408">Iron</keyword>
<keyword evidence="9" id="KW-0001">2Fe-2S</keyword>
<keyword evidence="13" id="KW-1185">Reference proteome</keyword>
<evidence type="ECO:0000256" key="1">
    <source>
        <dbReference type="ARBA" id="ARBA00001966"/>
    </source>
</evidence>
<dbReference type="PANTHER" id="PTHR13273">
    <property type="entry name" value="ANAMORSIN"/>
    <property type="match status" value="1"/>
</dbReference>
<dbReference type="InterPro" id="IPR046408">
    <property type="entry name" value="CIAPIN1"/>
</dbReference>
<comment type="similarity">
    <text evidence="2 9">Belongs to the anamorsin family.</text>
</comment>
<feature type="binding site" evidence="9">
    <location>
        <position position="282"/>
    </location>
    <ligand>
        <name>[4Fe-4S] cluster</name>
        <dbReference type="ChEBI" id="CHEBI:49883"/>
    </ligand>
</feature>
<keyword evidence="3 9" id="KW-0004">4Fe-4S</keyword>
<dbReference type="InterPro" id="IPR007785">
    <property type="entry name" value="Anamorsin"/>
</dbReference>
<feature type="binding site" evidence="9">
    <location>
        <position position="208"/>
    </location>
    <ligand>
        <name>[2Fe-2S] cluster</name>
        <dbReference type="ChEBI" id="CHEBI:190135"/>
    </ligand>
</feature>
<feature type="binding site" evidence="9">
    <location>
        <position position="285"/>
    </location>
    <ligand>
        <name>[4Fe-4S] cluster</name>
        <dbReference type="ChEBI" id="CHEBI:49883"/>
    </ligand>
</feature>
<organism evidence="12 13">
    <name type="scientific">Rickenella mellea</name>
    <dbReference type="NCBI Taxonomy" id="50990"/>
    <lineage>
        <taxon>Eukaryota</taxon>
        <taxon>Fungi</taxon>
        <taxon>Dikarya</taxon>
        <taxon>Basidiomycota</taxon>
        <taxon>Agaricomycotina</taxon>
        <taxon>Agaricomycetes</taxon>
        <taxon>Hymenochaetales</taxon>
        <taxon>Rickenellaceae</taxon>
        <taxon>Rickenella</taxon>
    </lineage>
</organism>
<comment type="domain">
    <text evidence="9">The N-terminal domain has structural similarity with S-adenosyl-L-methionine-dependent methyltransferases, but does not bind S-adenosyl-L-methionine. It is required for correct assembly of the 2 Fe-S clusters.</text>
</comment>
<reference evidence="12 13" key="1">
    <citation type="submission" date="2018-06" db="EMBL/GenBank/DDBJ databases">
        <title>A transcriptomic atlas of mushroom development highlights an independent origin of complex multicellularity.</title>
        <authorList>
            <consortium name="DOE Joint Genome Institute"/>
            <person name="Krizsan K."/>
            <person name="Almasi E."/>
            <person name="Merenyi Z."/>
            <person name="Sahu N."/>
            <person name="Viragh M."/>
            <person name="Koszo T."/>
            <person name="Mondo S."/>
            <person name="Kiss B."/>
            <person name="Balint B."/>
            <person name="Kues U."/>
            <person name="Barry K."/>
            <person name="Hegedus J.C."/>
            <person name="Henrissat B."/>
            <person name="Johnson J."/>
            <person name="Lipzen A."/>
            <person name="Ohm R."/>
            <person name="Nagy I."/>
            <person name="Pangilinan J."/>
            <person name="Yan J."/>
            <person name="Xiong Y."/>
            <person name="Grigoriev I.V."/>
            <person name="Hibbett D.S."/>
            <person name="Nagy L.G."/>
        </authorList>
    </citation>
    <scope>NUCLEOTIDE SEQUENCE [LARGE SCALE GENOMIC DNA]</scope>
    <source>
        <strain evidence="12 13">SZMC22713</strain>
    </source>
</reference>
<feature type="binding site" evidence="9">
    <location>
        <position position="223"/>
    </location>
    <ligand>
        <name>[2Fe-2S] cluster</name>
        <dbReference type="ChEBI" id="CHEBI:190135"/>
    </ligand>
</feature>
<dbReference type="AlphaFoldDB" id="A0A4R5XE83"/>
<evidence type="ECO:0000256" key="4">
    <source>
        <dbReference type="ARBA" id="ARBA00022490"/>
    </source>
</evidence>
<protein>
    <submittedName>
        <fullName evidence="12">DUF689-domain-containing protein</fullName>
    </submittedName>
</protein>
<dbReference type="PANTHER" id="PTHR13273:SF14">
    <property type="entry name" value="ANAMORSIN"/>
    <property type="match status" value="1"/>
</dbReference>
<feature type="binding site" evidence="9">
    <location>
        <position position="226"/>
    </location>
    <ligand>
        <name>[2Fe-2S] cluster</name>
        <dbReference type="ChEBI" id="CHEBI:190135"/>
    </ligand>
</feature>
<dbReference type="GO" id="GO:0016226">
    <property type="term" value="P:iron-sulfur cluster assembly"/>
    <property type="evidence" value="ECO:0007669"/>
    <property type="project" value="UniProtKB-UniRule"/>
</dbReference>
<dbReference type="GO" id="GO:0051539">
    <property type="term" value="F:4 iron, 4 sulfur cluster binding"/>
    <property type="evidence" value="ECO:0007669"/>
    <property type="project" value="UniProtKB-KW"/>
</dbReference>
<dbReference type="GO" id="GO:0046872">
    <property type="term" value="F:metal ion binding"/>
    <property type="evidence" value="ECO:0007669"/>
    <property type="project" value="UniProtKB-KW"/>
</dbReference>
<feature type="binding site" evidence="9">
    <location>
        <position position="293"/>
    </location>
    <ligand>
        <name>[4Fe-4S] cluster</name>
        <dbReference type="ChEBI" id="CHEBI:49883"/>
    </ligand>
</feature>
<dbReference type="GO" id="GO:0051537">
    <property type="term" value="F:2 iron, 2 sulfur cluster binding"/>
    <property type="evidence" value="ECO:0007669"/>
    <property type="project" value="UniProtKB-UniRule"/>
</dbReference>
<dbReference type="Proteomes" id="UP000294933">
    <property type="component" value="Unassembled WGS sequence"/>
</dbReference>
<evidence type="ECO:0000256" key="7">
    <source>
        <dbReference type="ARBA" id="ARBA00023014"/>
    </source>
</evidence>
<comment type="cofactor">
    <cofactor evidence="9">
        <name>[2Fe-2S] cluster</name>
        <dbReference type="ChEBI" id="CHEBI:190135"/>
    </cofactor>
</comment>
<feature type="domain" description="Anamorsin C-terminal" evidence="10">
    <location>
        <begin position="214"/>
        <end position="312"/>
    </location>
</feature>
<proteinExistence type="inferred from homology"/>
<dbReference type="GO" id="GO:0005758">
    <property type="term" value="C:mitochondrial intermembrane space"/>
    <property type="evidence" value="ECO:0007669"/>
    <property type="project" value="UniProtKB-SubCell"/>
</dbReference>
<keyword evidence="4 9" id="KW-0963">Cytoplasm</keyword>
<evidence type="ECO:0000256" key="5">
    <source>
        <dbReference type="ARBA" id="ARBA00022723"/>
    </source>
</evidence>
<dbReference type="Pfam" id="PF05093">
    <property type="entry name" value="CIAPIN1"/>
    <property type="match status" value="1"/>
</dbReference>
<comment type="caution">
    <text evidence="9">Lacks conserved residue(s) required for the propagation of feature annotation.</text>
</comment>
<accession>A0A4R5XE83</accession>
<evidence type="ECO:0000259" key="10">
    <source>
        <dbReference type="Pfam" id="PF05093"/>
    </source>
</evidence>
<name>A0A4R5XE83_9AGAM</name>
<feature type="domain" description="Fe-S cluster assembly protein Dre2 N-terminal" evidence="11">
    <location>
        <begin position="27"/>
        <end position="129"/>
    </location>
</feature>
<keyword evidence="7 9" id="KW-0411">Iron-sulfur</keyword>
<dbReference type="EMBL" id="ML170156">
    <property type="protein sequence ID" value="TDL29419.1"/>
    <property type="molecule type" value="Genomic_DNA"/>
</dbReference>
<dbReference type="Pfam" id="PF16803">
    <property type="entry name" value="DRE2_N"/>
    <property type="match status" value="1"/>
</dbReference>
<feature type="binding site" evidence="9">
    <location>
        <position position="228"/>
    </location>
    <ligand>
        <name>[2Fe-2S] cluster</name>
        <dbReference type="ChEBI" id="CHEBI:190135"/>
    </ligand>
</feature>
<feature type="binding site" evidence="9">
    <location>
        <position position="296"/>
    </location>
    <ligand>
        <name>[4Fe-4S] cluster</name>
        <dbReference type="ChEBI" id="CHEBI:49883"/>
    </ligand>
</feature>
<gene>
    <name evidence="12" type="ORF">BD410DRAFT_21460</name>
</gene>
<dbReference type="GO" id="GO:0009055">
    <property type="term" value="F:electron transfer activity"/>
    <property type="evidence" value="ECO:0007669"/>
    <property type="project" value="UniProtKB-UniRule"/>
</dbReference>
<dbReference type="OrthoDB" id="311633at2759"/>
<dbReference type="HAMAP" id="MF_03115">
    <property type="entry name" value="Anamorsin"/>
    <property type="match status" value="1"/>
</dbReference>
<feature type="short sequence motif" description="Cx2C motif 1" evidence="9">
    <location>
        <begin position="282"/>
        <end position="285"/>
    </location>
</feature>
<comment type="domain">
    <text evidence="9">The twin Cx2C motifs are involved in the recognition by the mitochondrial MIA40-ERV1 disulfide relay system. The formation of 2 disulfide bonds in the Cx2C motifs through dithiol/disulfide exchange reactions effectively traps the protein in the mitochondrial intermembrane space.</text>
</comment>
<feature type="short sequence motif" description="Cx2C motif 2" evidence="9">
    <location>
        <begin position="293"/>
        <end position="296"/>
    </location>
</feature>
<feature type="region of interest" description="Fe-S binding site B" evidence="9">
    <location>
        <begin position="282"/>
        <end position="296"/>
    </location>
</feature>
<dbReference type="STRING" id="50990.A0A4R5XE83"/>
<evidence type="ECO:0000313" key="12">
    <source>
        <dbReference type="EMBL" id="TDL29419.1"/>
    </source>
</evidence>
<evidence type="ECO:0000256" key="8">
    <source>
        <dbReference type="ARBA" id="ARBA00023128"/>
    </source>
</evidence>
<evidence type="ECO:0000256" key="6">
    <source>
        <dbReference type="ARBA" id="ARBA00023004"/>
    </source>
</evidence>
<dbReference type="VEuPathDB" id="FungiDB:BD410DRAFT_21460"/>
<comment type="subcellular location">
    <subcellularLocation>
        <location evidence="9">Cytoplasm</location>
    </subcellularLocation>
    <subcellularLocation>
        <location evidence="9">Mitochondrion intermembrane space</location>
    </subcellularLocation>
</comment>
<evidence type="ECO:0000313" key="13">
    <source>
        <dbReference type="Proteomes" id="UP000294933"/>
    </source>
</evidence>
<evidence type="ECO:0000259" key="11">
    <source>
        <dbReference type="Pfam" id="PF16803"/>
    </source>
</evidence>
<sequence length="319" mass="33132">MAPTALYSTAPAATAFSMTTPAKGAALVIGSPSTAQSGQYQALVSELESSRSVDRQMVDRLLDATTLTPLTYSTVHITLSQPEYTTLLPSAPQIFTQLFASLTPLGTLQIASPLTALAPELTRAGFTLLSAPDATTLVAQKPNVSVASSSTSSAASRPLQVALPRRSMDPARAAAKKALWTLNSATPSPTIDAEALLTAEDLARPVACAPVSAAGKPRRKKACKGCTCGLAELEEEETRGAPVVLLDGAEGGVGVREVSKEERERARLESAAKAAPKATSSCGSCYLGDAFRCSSCPYLGLPAFKPGEKVEIDFGMDDI</sequence>